<dbReference type="InterPro" id="IPR015943">
    <property type="entry name" value="WD40/YVTN_repeat-like_dom_sf"/>
</dbReference>
<accession>A0A161SKV4</accession>
<protein>
    <recommendedName>
        <fullName evidence="3">YncE family protein</fullName>
    </recommendedName>
</protein>
<dbReference type="Proteomes" id="UP000076630">
    <property type="component" value="Unassembled WGS sequence"/>
</dbReference>
<keyword evidence="2" id="KW-1185">Reference proteome</keyword>
<dbReference type="Gene3D" id="2.130.10.10">
    <property type="entry name" value="YVTN repeat-like/Quinoprotein amine dehydrogenase"/>
    <property type="match status" value="1"/>
</dbReference>
<proteinExistence type="predicted"/>
<dbReference type="InterPro" id="IPR051200">
    <property type="entry name" value="Host-pathogen_enzymatic-act"/>
</dbReference>
<dbReference type="PANTHER" id="PTHR47197:SF3">
    <property type="entry name" value="DIHYDRO-HEME D1 DEHYDROGENASE"/>
    <property type="match status" value="1"/>
</dbReference>
<dbReference type="SUPFAM" id="SSF50969">
    <property type="entry name" value="YVTN repeat-like/Quinoprotein amine dehydrogenase"/>
    <property type="match status" value="1"/>
</dbReference>
<dbReference type="InterPro" id="IPR011044">
    <property type="entry name" value="Quino_amine_DH_bsu"/>
</dbReference>
<evidence type="ECO:0000313" key="1">
    <source>
        <dbReference type="EMBL" id="KZE82765.1"/>
    </source>
</evidence>
<dbReference type="RefSeq" id="WP_038987216.1">
    <property type="nucleotide sequence ID" value="NZ_JACAJW010000036.1"/>
</dbReference>
<comment type="caution">
    <text evidence="1">The sequence shown here is derived from an EMBL/GenBank/DDBJ whole genome shotgun (WGS) entry which is preliminary data.</text>
</comment>
<evidence type="ECO:0008006" key="3">
    <source>
        <dbReference type="Google" id="ProtNLM"/>
    </source>
</evidence>
<organism evidence="1 2">
    <name type="scientific">Myroides marinus</name>
    <dbReference type="NCBI Taxonomy" id="703342"/>
    <lineage>
        <taxon>Bacteria</taxon>
        <taxon>Pseudomonadati</taxon>
        <taxon>Bacteroidota</taxon>
        <taxon>Flavobacteriia</taxon>
        <taxon>Flavobacteriales</taxon>
        <taxon>Flavobacteriaceae</taxon>
        <taxon>Myroides</taxon>
    </lineage>
</organism>
<name>A0A161SKV4_9FLAO</name>
<dbReference type="OrthoDB" id="792648at2"/>
<sequence length="378" mass="42581">MRLNNILFILIALLTLNSCRKDEMIFLSDSSQVSIPVPTERFSGFYLLNEGNMGMNRASIDMFEYQTGLYTRDVFSERNPHITKELGDVGNDIKIYGTKVYATINVSNFVEVFDVQTGKHIKQIHVPNCRYLAFKDGKAYVSSYSGKVEINPNAERGFVAEIDTLSLEVTRRVTVGYQPEEMVIKGNKLYVANSGGYRVPNYDTTVSVIDIPSFTETKKIDVAINLHRMQIDKAGDIYVSSRGDYYSTEPNLYVIDSNTDKVKQKLDIPVSNMTMDDDKIYYYATSFKHNTGGNTVSYGILNTLTKQIITNNIIKDGTDKQIQIPYGIAVNPETKEIFMTDAQDYVGTGFVYCYSPEGILKWKTTGGNIPAHIAFIKK</sequence>
<dbReference type="EMBL" id="LQNU01000043">
    <property type="protein sequence ID" value="KZE82765.1"/>
    <property type="molecule type" value="Genomic_DNA"/>
</dbReference>
<reference evidence="1 2" key="1">
    <citation type="submission" date="2016-01" db="EMBL/GenBank/DDBJ databases">
        <title>Whole genome sequencing of Myroides marinus L41.</title>
        <authorList>
            <person name="Hong K.W."/>
        </authorList>
    </citation>
    <scope>NUCLEOTIDE SEQUENCE [LARGE SCALE GENOMIC DNA]</scope>
    <source>
        <strain evidence="1 2">L41</strain>
    </source>
</reference>
<gene>
    <name evidence="1" type="ORF">AV926_06560</name>
</gene>
<dbReference type="AlphaFoldDB" id="A0A161SKV4"/>
<dbReference type="PANTHER" id="PTHR47197">
    <property type="entry name" value="PROTEIN NIRF"/>
    <property type="match status" value="1"/>
</dbReference>
<evidence type="ECO:0000313" key="2">
    <source>
        <dbReference type="Proteomes" id="UP000076630"/>
    </source>
</evidence>